<dbReference type="Gene3D" id="3.30.420.10">
    <property type="entry name" value="Ribonuclease H-like superfamily/Ribonuclease H"/>
    <property type="match status" value="1"/>
</dbReference>
<feature type="region of interest" description="Disordered" evidence="1">
    <location>
        <begin position="169"/>
        <end position="189"/>
    </location>
</feature>
<gene>
    <name evidence="3" type="ORF">Ahy_B06g085601</name>
</gene>
<protein>
    <recommendedName>
        <fullName evidence="2">RNase H type-1 domain-containing protein</fullName>
    </recommendedName>
</protein>
<evidence type="ECO:0000256" key="1">
    <source>
        <dbReference type="SAM" id="MobiDB-lite"/>
    </source>
</evidence>
<dbReference type="GO" id="GO:0004523">
    <property type="term" value="F:RNA-DNA hybrid ribonuclease activity"/>
    <property type="evidence" value="ECO:0007669"/>
    <property type="project" value="InterPro"/>
</dbReference>
<dbReference type="PANTHER" id="PTHR47723:SF19">
    <property type="entry name" value="POLYNUCLEOTIDYL TRANSFERASE, RIBONUCLEASE H-LIKE SUPERFAMILY PROTEIN"/>
    <property type="match status" value="1"/>
</dbReference>
<dbReference type="Proteomes" id="UP000289738">
    <property type="component" value="Chromosome B06"/>
</dbReference>
<organism evidence="3 4">
    <name type="scientific">Arachis hypogaea</name>
    <name type="common">Peanut</name>
    <dbReference type="NCBI Taxonomy" id="3818"/>
    <lineage>
        <taxon>Eukaryota</taxon>
        <taxon>Viridiplantae</taxon>
        <taxon>Streptophyta</taxon>
        <taxon>Embryophyta</taxon>
        <taxon>Tracheophyta</taxon>
        <taxon>Spermatophyta</taxon>
        <taxon>Magnoliopsida</taxon>
        <taxon>eudicotyledons</taxon>
        <taxon>Gunneridae</taxon>
        <taxon>Pentapetalae</taxon>
        <taxon>rosids</taxon>
        <taxon>fabids</taxon>
        <taxon>Fabales</taxon>
        <taxon>Fabaceae</taxon>
        <taxon>Papilionoideae</taxon>
        <taxon>50 kb inversion clade</taxon>
        <taxon>dalbergioids sensu lato</taxon>
        <taxon>Dalbergieae</taxon>
        <taxon>Pterocarpus clade</taxon>
        <taxon>Arachis</taxon>
    </lineage>
</organism>
<proteinExistence type="predicted"/>
<dbReference type="InterPro" id="IPR002156">
    <property type="entry name" value="RNaseH_domain"/>
</dbReference>
<evidence type="ECO:0000259" key="2">
    <source>
        <dbReference type="Pfam" id="PF13456"/>
    </source>
</evidence>
<evidence type="ECO:0000313" key="4">
    <source>
        <dbReference type="Proteomes" id="UP000289738"/>
    </source>
</evidence>
<dbReference type="InterPro" id="IPR053151">
    <property type="entry name" value="RNase_H-like"/>
</dbReference>
<keyword evidence="4" id="KW-1185">Reference proteome</keyword>
<reference evidence="3 4" key="1">
    <citation type="submission" date="2019-01" db="EMBL/GenBank/DDBJ databases">
        <title>Sequencing of cultivated peanut Arachis hypogaea provides insights into genome evolution and oil improvement.</title>
        <authorList>
            <person name="Chen X."/>
        </authorList>
    </citation>
    <scope>NUCLEOTIDE SEQUENCE [LARGE SCALE GENOMIC DNA]</scope>
    <source>
        <strain evidence="4">cv. Fuhuasheng</strain>
        <tissue evidence="3">Leaves</tissue>
    </source>
</reference>
<sequence length="189" mass="20880">MAEGVIAVVIQDNSRILLTGESMRIRAHFSLAAEAEAMRRALILATNLNMEQILIESDNLPLVQAVKSKTYIGETNWRKTGDGSPTRIAEQLTREASIQNGCSNRSHSMGRTQNTLQSRIQRQGNLNFGDSMWRRDLMSNSGTLNPFSVVNDADATSLERRNIFVNKANTPGHDNQLGKEKFGASGANY</sequence>
<evidence type="ECO:0000313" key="3">
    <source>
        <dbReference type="EMBL" id="RYR05789.1"/>
    </source>
</evidence>
<dbReference type="Pfam" id="PF13456">
    <property type="entry name" value="RVT_3"/>
    <property type="match status" value="1"/>
</dbReference>
<comment type="caution">
    <text evidence="3">The sequence shown here is derived from an EMBL/GenBank/DDBJ whole genome shotgun (WGS) entry which is preliminary data.</text>
</comment>
<dbReference type="AlphaFoldDB" id="A0A444YV30"/>
<dbReference type="PANTHER" id="PTHR47723">
    <property type="entry name" value="OS05G0353850 PROTEIN"/>
    <property type="match status" value="1"/>
</dbReference>
<dbReference type="EMBL" id="SDMP01000016">
    <property type="protein sequence ID" value="RYR05789.1"/>
    <property type="molecule type" value="Genomic_DNA"/>
</dbReference>
<accession>A0A444YV30</accession>
<dbReference type="GO" id="GO:0003676">
    <property type="term" value="F:nucleic acid binding"/>
    <property type="evidence" value="ECO:0007669"/>
    <property type="project" value="InterPro"/>
</dbReference>
<dbReference type="InterPro" id="IPR036397">
    <property type="entry name" value="RNaseH_sf"/>
</dbReference>
<feature type="domain" description="RNase H type-1" evidence="2">
    <location>
        <begin position="4"/>
        <end position="73"/>
    </location>
</feature>
<name>A0A444YV30_ARAHY</name>